<feature type="compositionally biased region" description="Polar residues" evidence="1">
    <location>
        <begin position="1"/>
        <end position="17"/>
    </location>
</feature>
<dbReference type="AlphaFoldDB" id="T1HYE0"/>
<dbReference type="Proteomes" id="UP000015103">
    <property type="component" value="Unassembled WGS sequence"/>
</dbReference>
<dbReference type="InParanoid" id="T1HYE0"/>
<name>T1HYE0_RHOPR</name>
<dbReference type="VEuPathDB" id="VectorBase:RPRC002933"/>
<protein>
    <submittedName>
        <fullName evidence="2">Uncharacterized protein</fullName>
    </submittedName>
</protein>
<dbReference type="HOGENOM" id="CLU_168509_0_0_1"/>
<dbReference type="EMBL" id="ACPB03000249">
    <property type="status" value="NOT_ANNOTATED_CDS"/>
    <property type="molecule type" value="Genomic_DNA"/>
</dbReference>
<sequence>MSTNAKGKNVKTSSSMEAKSGKNKGSTKGKASTQVKGKKKKREDSGEVSVDDNIYIDP</sequence>
<feature type="region of interest" description="Disordered" evidence="1">
    <location>
        <begin position="1"/>
        <end position="58"/>
    </location>
</feature>
<accession>T1HYE0</accession>
<organism evidence="2 3">
    <name type="scientific">Rhodnius prolixus</name>
    <name type="common">Triatomid bug</name>
    <dbReference type="NCBI Taxonomy" id="13249"/>
    <lineage>
        <taxon>Eukaryota</taxon>
        <taxon>Metazoa</taxon>
        <taxon>Ecdysozoa</taxon>
        <taxon>Arthropoda</taxon>
        <taxon>Hexapoda</taxon>
        <taxon>Insecta</taxon>
        <taxon>Pterygota</taxon>
        <taxon>Neoptera</taxon>
        <taxon>Paraneoptera</taxon>
        <taxon>Hemiptera</taxon>
        <taxon>Heteroptera</taxon>
        <taxon>Panheteroptera</taxon>
        <taxon>Cimicomorpha</taxon>
        <taxon>Reduviidae</taxon>
        <taxon>Triatominae</taxon>
        <taxon>Rhodnius</taxon>
    </lineage>
</organism>
<evidence type="ECO:0000256" key="1">
    <source>
        <dbReference type="SAM" id="MobiDB-lite"/>
    </source>
</evidence>
<proteinExistence type="predicted"/>
<reference evidence="2" key="1">
    <citation type="submission" date="2015-05" db="UniProtKB">
        <authorList>
            <consortium name="EnsemblMetazoa"/>
        </authorList>
    </citation>
    <scope>IDENTIFICATION</scope>
</reference>
<evidence type="ECO:0000313" key="2">
    <source>
        <dbReference type="EnsemblMetazoa" id="RPRC009060-PA"/>
    </source>
</evidence>
<keyword evidence="3" id="KW-1185">Reference proteome</keyword>
<dbReference type="EnsemblMetazoa" id="RPRC009060-RA">
    <property type="protein sequence ID" value="RPRC009060-PA"/>
    <property type="gene ID" value="RPRC009060"/>
</dbReference>
<evidence type="ECO:0000313" key="3">
    <source>
        <dbReference type="Proteomes" id="UP000015103"/>
    </source>
</evidence>